<protein>
    <submittedName>
        <fullName evidence="1">Uncharacterized protein</fullName>
    </submittedName>
</protein>
<dbReference type="EMBL" id="KI925458">
    <property type="protein sequence ID" value="ETW82232.1"/>
    <property type="molecule type" value="Genomic_DNA"/>
</dbReference>
<dbReference type="GeneID" id="20673452"/>
<keyword evidence="2" id="KW-1185">Reference proteome</keyword>
<dbReference type="Proteomes" id="UP000030671">
    <property type="component" value="Unassembled WGS sequence"/>
</dbReference>
<reference evidence="1 2" key="1">
    <citation type="journal article" date="2012" name="New Phytol.">
        <title>Insight into trade-off between wood decay and parasitism from the genome of a fungal forest pathogen.</title>
        <authorList>
            <person name="Olson A."/>
            <person name="Aerts A."/>
            <person name="Asiegbu F."/>
            <person name="Belbahri L."/>
            <person name="Bouzid O."/>
            <person name="Broberg A."/>
            <person name="Canback B."/>
            <person name="Coutinho P.M."/>
            <person name="Cullen D."/>
            <person name="Dalman K."/>
            <person name="Deflorio G."/>
            <person name="van Diepen L.T."/>
            <person name="Dunand C."/>
            <person name="Duplessis S."/>
            <person name="Durling M."/>
            <person name="Gonthier P."/>
            <person name="Grimwood J."/>
            <person name="Fossdal C.G."/>
            <person name="Hansson D."/>
            <person name="Henrissat B."/>
            <person name="Hietala A."/>
            <person name="Himmelstrand K."/>
            <person name="Hoffmeister D."/>
            <person name="Hogberg N."/>
            <person name="James T.Y."/>
            <person name="Karlsson M."/>
            <person name="Kohler A."/>
            <person name="Kues U."/>
            <person name="Lee Y.H."/>
            <person name="Lin Y.C."/>
            <person name="Lind M."/>
            <person name="Lindquist E."/>
            <person name="Lombard V."/>
            <person name="Lucas S."/>
            <person name="Lunden K."/>
            <person name="Morin E."/>
            <person name="Murat C."/>
            <person name="Park J."/>
            <person name="Raffaello T."/>
            <person name="Rouze P."/>
            <person name="Salamov A."/>
            <person name="Schmutz J."/>
            <person name="Solheim H."/>
            <person name="Stahlberg J."/>
            <person name="Velez H."/>
            <person name="de Vries R.P."/>
            <person name="Wiebenga A."/>
            <person name="Woodward S."/>
            <person name="Yakovlev I."/>
            <person name="Garbelotto M."/>
            <person name="Martin F."/>
            <person name="Grigoriev I.V."/>
            <person name="Stenlid J."/>
        </authorList>
    </citation>
    <scope>NUCLEOTIDE SEQUENCE [LARGE SCALE GENOMIC DNA]</scope>
    <source>
        <strain evidence="1 2">TC 32-1</strain>
    </source>
</reference>
<dbReference type="HOGENOM" id="CLU_2346959_0_0_1"/>
<dbReference type="InParanoid" id="W4K8S0"/>
<gene>
    <name evidence="1" type="ORF">HETIRDRAFT_418165</name>
</gene>
<proteinExistence type="predicted"/>
<dbReference type="RefSeq" id="XP_009546773.1">
    <property type="nucleotide sequence ID" value="XM_009548478.1"/>
</dbReference>
<name>W4K8S0_HETIT</name>
<accession>W4K8S0</accession>
<organism evidence="1 2">
    <name type="scientific">Heterobasidion irregulare (strain TC 32-1)</name>
    <dbReference type="NCBI Taxonomy" id="747525"/>
    <lineage>
        <taxon>Eukaryota</taxon>
        <taxon>Fungi</taxon>
        <taxon>Dikarya</taxon>
        <taxon>Basidiomycota</taxon>
        <taxon>Agaricomycotina</taxon>
        <taxon>Agaricomycetes</taxon>
        <taxon>Russulales</taxon>
        <taxon>Bondarzewiaceae</taxon>
        <taxon>Heterobasidion</taxon>
        <taxon>Heterobasidion annosum species complex</taxon>
    </lineage>
</organism>
<sequence>MLRCLVYPTPIQHSLAEWKFGDLEGSRIYGWSLWCVLKFSSALQRKSSTSTGVLIAYHPLPLPHEKRRIPGGLEHHLSYVLSTCWIQLNHEARPLQR</sequence>
<dbReference type="AlphaFoldDB" id="W4K8S0"/>
<evidence type="ECO:0000313" key="2">
    <source>
        <dbReference type="Proteomes" id="UP000030671"/>
    </source>
</evidence>
<evidence type="ECO:0000313" key="1">
    <source>
        <dbReference type="EMBL" id="ETW82232.1"/>
    </source>
</evidence>
<dbReference type="KEGG" id="hir:HETIRDRAFT_418165"/>